<accession>A0ABV9LRT3</accession>
<reference evidence="3" key="1">
    <citation type="journal article" date="2019" name="Int. J. Syst. Evol. Microbiol.">
        <title>The Global Catalogue of Microorganisms (GCM) 10K type strain sequencing project: providing services to taxonomists for standard genome sequencing and annotation.</title>
        <authorList>
            <consortium name="The Broad Institute Genomics Platform"/>
            <consortium name="The Broad Institute Genome Sequencing Center for Infectious Disease"/>
            <person name="Wu L."/>
            <person name="Ma J."/>
        </authorList>
    </citation>
    <scope>NUCLEOTIDE SEQUENCE [LARGE SCALE GENOMIC DNA]</scope>
    <source>
        <strain evidence="3">KACC 12507</strain>
    </source>
</reference>
<name>A0ABV9LRT3_9ALTE</name>
<keyword evidence="3" id="KW-1185">Reference proteome</keyword>
<feature type="transmembrane region" description="Helical" evidence="1">
    <location>
        <begin position="39"/>
        <end position="65"/>
    </location>
</feature>
<comment type="caution">
    <text evidence="2">The sequence shown here is derived from an EMBL/GenBank/DDBJ whole genome shotgun (WGS) entry which is preliminary data.</text>
</comment>
<dbReference type="Proteomes" id="UP001595897">
    <property type="component" value="Unassembled WGS sequence"/>
</dbReference>
<keyword evidence="1" id="KW-1133">Transmembrane helix</keyword>
<evidence type="ECO:0008006" key="4">
    <source>
        <dbReference type="Google" id="ProtNLM"/>
    </source>
</evidence>
<protein>
    <recommendedName>
        <fullName evidence="4">DUF1648 domain-containing protein</fullName>
    </recommendedName>
</protein>
<keyword evidence="1" id="KW-0472">Membrane</keyword>
<feature type="transmembrane region" description="Helical" evidence="1">
    <location>
        <begin position="89"/>
        <end position="110"/>
    </location>
</feature>
<evidence type="ECO:0000256" key="1">
    <source>
        <dbReference type="SAM" id="Phobius"/>
    </source>
</evidence>
<evidence type="ECO:0000313" key="3">
    <source>
        <dbReference type="Proteomes" id="UP001595897"/>
    </source>
</evidence>
<proteinExistence type="predicted"/>
<dbReference type="RefSeq" id="WP_382405614.1">
    <property type="nucleotide sequence ID" value="NZ_JBHSGU010000002.1"/>
</dbReference>
<keyword evidence="1" id="KW-0812">Transmembrane</keyword>
<organism evidence="2 3">
    <name type="scientific">Glaciecola siphonariae</name>
    <dbReference type="NCBI Taxonomy" id="521012"/>
    <lineage>
        <taxon>Bacteria</taxon>
        <taxon>Pseudomonadati</taxon>
        <taxon>Pseudomonadota</taxon>
        <taxon>Gammaproteobacteria</taxon>
        <taxon>Alteromonadales</taxon>
        <taxon>Alteromonadaceae</taxon>
        <taxon>Glaciecola</taxon>
    </lineage>
</organism>
<feature type="transmembrane region" description="Helical" evidence="1">
    <location>
        <begin position="122"/>
        <end position="143"/>
    </location>
</feature>
<sequence>MQNKNQKSQVGHEVDLVFPKTTQTKRKHERRKIARSEDLFFQFVVGLNITAWMLLVVSLVVFHYARPEFISGVQTYWGIEGRDFWSQAYLQRLLALLQACLGLSLIAFLLRARRNRRHSDPLAVNLLVLAGISLVSLFTLYIVL</sequence>
<evidence type="ECO:0000313" key="2">
    <source>
        <dbReference type="EMBL" id="MFC4698924.1"/>
    </source>
</evidence>
<gene>
    <name evidence="2" type="ORF">ACFO4O_01960</name>
</gene>
<dbReference type="EMBL" id="JBHSGU010000002">
    <property type="protein sequence ID" value="MFC4698924.1"/>
    <property type="molecule type" value="Genomic_DNA"/>
</dbReference>